<protein>
    <submittedName>
        <fullName evidence="7">O-antigen ligase family protein</fullName>
    </submittedName>
</protein>
<evidence type="ECO:0000259" key="6">
    <source>
        <dbReference type="Pfam" id="PF04932"/>
    </source>
</evidence>
<feature type="transmembrane region" description="Helical" evidence="5">
    <location>
        <begin position="270"/>
        <end position="288"/>
    </location>
</feature>
<dbReference type="KEGG" id="xcl:G4Z02_08170"/>
<dbReference type="EMBL" id="CP048914">
    <property type="protein sequence ID" value="QMS85720.1"/>
    <property type="molecule type" value="Genomic_DNA"/>
</dbReference>
<keyword evidence="4 5" id="KW-0472">Membrane</keyword>
<feature type="transmembrane region" description="Helical" evidence="5">
    <location>
        <begin position="197"/>
        <end position="217"/>
    </location>
</feature>
<evidence type="ECO:0000256" key="1">
    <source>
        <dbReference type="ARBA" id="ARBA00004141"/>
    </source>
</evidence>
<dbReference type="PANTHER" id="PTHR37422:SF13">
    <property type="entry name" value="LIPOPOLYSACCHARIDE BIOSYNTHESIS PROTEIN PA4999-RELATED"/>
    <property type="match status" value="1"/>
</dbReference>
<comment type="subcellular location">
    <subcellularLocation>
        <location evidence="1">Membrane</location>
        <topology evidence="1">Multi-pass membrane protein</topology>
    </subcellularLocation>
</comment>
<dbReference type="AlphaFoldDB" id="A0A7L7KSC3"/>
<evidence type="ECO:0000256" key="3">
    <source>
        <dbReference type="ARBA" id="ARBA00022989"/>
    </source>
</evidence>
<evidence type="ECO:0000256" key="4">
    <source>
        <dbReference type="ARBA" id="ARBA00023136"/>
    </source>
</evidence>
<dbReference type="RefSeq" id="WP_258877525.1">
    <property type="nucleotide sequence ID" value="NZ_CP048914.1"/>
</dbReference>
<proteinExistence type="predicted"/>
<dbReference type="InterPro" id="IPR051533">
    <property type="entry name" value="WaaL-like"/>
</dbReference>
<evidence type="ECO:0000256" key="2">
    <source>
        <dbReference type="ARBA" id="ARBA00022692"/>
    </source>
</evidence>
<keyword evidence="8" id="KW-1185">Reference proteome</keyword>
<feature type="transmembrane region" description="Helical" evidence="5">
    <location>
        <begin position="156"/>
        <end position="177"/>
    </location>
</feature>
<feature type="domain" description="O-antigen ligase-related" evidence="6">
    <location>
        <begin position="229"/>
        <end position="370"/>
    </location>
</feature>
<feature type="transmembrane region" description="Helical" evidence="5">
    <location>
        <begin position="224"/>
        <end position="241"/>
    </location>
</feature>
<accession>A0A7L7KSC3</accession>
<feature type="transmembrane region" description="Helical" evidence="5">
    <location>
        <begin position="247"/>
        <end position="263"/>
    </location>
</feature>
<dbReference type="InterPro" id="IPR007016">
    <property type="entry name" value="O-antigen_ligase-rel_domated"/>
</dbReference>
<evidence type="ECO:0000256" key="5">
    <source>
        <dbReference type="SAM" id="Phobius"/>
    </source>
</evidence>
<feature type="transmembrane region" description="Helical" evidence="5">
    <location>
        <begin position="36"/>
        <end position="60"/>
    </location>
</feature>
<dbReference type="PANTHER" id="PTHR37422">
    <property type="entry name" value="TEICHURONIC ACID BIOSYNTHESIS PROTEIN TUAE"/>
    <property type="match status" value="1"/>
</dbReference>
<keyword evidence="2 5" id="KW-0812">Transmembrane</keyword>
<name>A0A7L7KSC3_9MOLU</name>
<dbReference type="GO" id="GO:0016874">
    <property type="term" value="F:ligase activity"/>
    <property type="evidence" value="ECO:0007669"/>
    <property type="project" value="UniProtKB-KW"/>
</dbReference>
<feature type="transmembrane region" description="Helical" evidence="5">
    <location>
        <begin position="124"/>
        <end position="144"/>
    </location>
</feature>
<feature type="transmembrane region" description="Helical" evidence="5">
    <location>
        <begin position="12"/>
        <end position="29"/>
    </location>
</feature>
<sequence>MKTILKHISYDLYLIGLITLTFISFMGPLEEYLMPLLVGIGFLFILANKSIFYVIPIPFFVQMSFGGMRDNVQVTTIYTIIFVLMIAVDMIKNRTITNKGKLTIPLAILVGLSVLTHFNSPDLFTTFAGFMQIASVLGLYFYFINTLQSSDDNYRYVAKLMMYMSVLVSMQMMYVIYDSGELATTIIRTRTIDLGWENLNIIIYSNLISIPLIAYLIHESKIKIFYMIFAVVSMIGIFLTLSRSSVLTLGVMVALIIPTMFILSKQKGYLIGQGFVLILMLLIVAYITEQRFELLSGYIDAFEQRDLYAVDDRIELLYVAWNQLKQHPLFGSGGLYSSRIHLANAGFQAVNYHNTMAQASTLGILGVIGFYYLFLEKTRLIMLSKSSFKWFVLIMVFTTAFVNGTLQPMYFYTTYMVFLFLVLASIEVSEMNDVRKSN</sequence>
<feature type="transmembrane region" description="Helical" evidence="5">
    <location>
        <begin position="409"/>
        <end position="428"/>
    </location>
</feature>
<dbReference type="Proteomes" id="UP000514720">
    <property type="component" value="Chromosome"/>
</dbReference>
<reference evidence="7 8" key="1">
    <citation type="submission" date="2020-02" db="EMBL/GenBank/DDBJ databases">
        <authorList>
            <person name="Zheng R.K."/>
            <person name="Sun C.M."/>
        </authorList>
    </citation>
    <scope>NUCLEOTIDE SEQUENCE [LARGE SCALE GENOMIC DNA]</scope>
    <source>
        <strain evidence="8">zrk13</strain>
    </source>
</reference>
<feature type="transmembrane region" description="Helical" evidence="5">
    <location>
        <begin position="356"/>
        <end position="375"/>
    </location>
</feature>
<evidence type="ECO:0000313" key="7">
    <source>
        <dbReference type="EMBL" id="QMS85720.1"/>
    </source>
</evidence>
<dbReference type="Pfam" id="PF04932">
    <property type="entry name" value="Wzy_C"/>
    <property type="match status" value="1"/>
</dbReference>
<evidence type="ECO:0000313" key="8">
    <source>
        <dbReference type="Proteomes" id="UP000514720"/>
    </source>
</evidence>
<organism evidence="7 8">
    <name type="scientific">Candidatus Xianfuyuplasma coldseepsis</name>
    <dbReference type="NCBI Taxonomy" id="2782163"/>
    <lineage>
        <taxon>Bacteria</taxon>
        <taxon>Bacillati</taxon>
        <taxon>Mycoplasmatota</taxon>
        <taxon>Mollicutes</taxon>
        <taxon>Candidatus Izemoplasmatales</taxon>
        <taxon>Candidatus Izemoplasmataceae</taxon>
        <taxon>Candidatus Xianfuyuplasma</taxon>
    </lineage>
</organism>
<feature type="transmembrane region" description="Helical" evidence="5">
    <location>
        <begin position="72"/>
        <end position="90"/>
    </location>
</feature>
<gene>
    <name evidence="7" type="ORF">G4Z02_08170</name>
</gene>
<keyword evidence="7" id="KW-0436">Ligase</keyword>
<feature type="transmembrane region" description="Helical" evidence="5">
    <location>
        <begin position="387"/>
        <end position="403"/>
    </location>
</feature>
<keyword evidence="3 5" id="KW-1133">Transmembrane helix</keyword>
<dbReference type="GO" id="GO:0016020">
    <property type="term" value="C:membrane"/>
    <property type="evidence" value="ECO:0007669"/>
    <property type="project" value="UniProtKB-SubCell"/>
</dbReference>